<sequence>MGDTLPATKLRDHFIFKKADDFFQDEVDGQATSISQPSRRIEDDQYYILQSVVQRSPVSPPETELQLWISRNPFQITAVRVLKSLAPAEARPRPQTCEKEVVEALDLPLNEGIRPAVIWKTKPRGLLYGEHSAVLCLEKSITADYMGFGEQGGKDLFKKKIYMNYFNACSSRHCDNMKYQNVWGQGPLDDSEPLYHSEPYWIEVDAQPGYQTQIGAFIDNYSQICVDIGMKDPTQLRVATRSNSFQGIFVAGDSIHVQRRNSPPFRLLLDSDGRCGDPNSAEKKKKAVEIWSLYSYNLHKDQFQGREGEIPRAVLPTCRYLIRLRYSLMQLLYDAMFENMINGLPIARDMPIPNALDRSLFSSDNRRFTSSQYTERNDLLKKSRKVYLPYHDSWYPLNLRPDDPLGAPLGPAASGGQRIEYDCRISDDERQIPFSTPITTPQNDNPITIHVYPGKEGKENTYDMYLESLTTASPGTARPRPRSSMPTPSDPPQYGEAHHFEGLADAKANDKYTKVQFKHRR</sequence>
<dbReference type="Proteomes" id="UP000326340">
    <property type="component" value="Unassembled WGS sequence"/>
</dbReference>
<dbReference type="Gene3D" id="3.20.20.80">
    <property type="entry name" value="Glycosidases"/>
    <property type="match status" value="1"/>
</dbReference>
<evidence type="ECO:0000313" key="2">
    <source>
        <dbReference type="EMBL" id="TQN64448.1"/>
    </source>
</evidence>
<reference evidence="2 3" key="1">
    <citation type="journal article" date="2019" name="Sci. Rep.">
        <title>Colletotrichum shisoi sp. nov., an anthracnose pathogen of Perilla frutescens in Japan: molecular phylogenetic, morphological and genomic evidence.</title>
        <authorList>
            <person name="Gan P."/>
            <person name="Tsushima A."/>
            <person name="Hiroyama R."/>
            <person name="Narusaka M."/>
            <person name="Takano Y."/>
            <person name="Narusaka Y."/>
            <person name="Kawaradani M."/>
            <person name="Damm U."/>
            <person name="Shirasu K."/>
        </authorList>
    </citation>
    <scope>NUCLEOTIDE SEQUENCE [LARGE SCALE GENOMIC DNA]</scope>
    <source>
        <strain evidence="2 3">PG-2018a</strain>
    </source>
</reference>
<feature type="non-terminal residue" evidence="2">
    <location>
        <position position="521"/>
    </location>
</feature>
<name>A0A5Q4BBX4_9PEZI</name>
<feature type="compositionally biased region" description="Basic and acidic residues" evidence="1">
    <location>
        <begin position="496"/>
        <end position="513"/>
    </location>
</feature>
<accession>A0A5Q4BBX4</accession>
<evidence type="ECO:0000313" key="3">
    <source>
        <dbReference type="Proteomes" id="UP000326340"/>
    </source>
</evidence>
<dbReference type="CDD" id="cd14752">
    <property type="entry name" value="GH31_N"/>
    <property type="match status" value="1"/>
</dbReference>
<evidence type="ECO:0000256" key="1">
    <source>
        <dbReference type="SAM" id="MobiDB-lite"/>
    </source>
</evidence>
<keyword evidence="3" id="KW-1185">Reference proteome</keyword>
<dbReference type="AlphaFoldDB" id="A0A5Q4BBX4"/>
<dbReference type="EMBL" id="PUHP01002366">
    <property type="protein sequence ID" value="TQN64448.1"/>
    <property type="molecule type" value="Genomic_DNA"/>
</dbReference>
<proteinExistence type="predicted"/>
<organism evidence="2 3">
    <name type="scientific">Colletotrichum shisoi</name>
    <dbReference type="NCBI Taxonomy" id="2078593"/>
    <lineage>
        <taxon>Eukaryota</taxon>
        <taxon>Fungi</taxon>
        <taxon>Dikarya</taxon>
        <taxon>Ascomycota</taxon>
        <taxon>Pezizomycotina</taxon>
        <taxon>Sordariomycetes</taxon>
        <taxon>Hypocreomycetidae</taxon>
        <taxon>Glomerellales</taxon>
        <taxon>Glomerellaceae</taxon>
        <taxon>Colletotrichum</taxon>
        <taxon>Colletotrichum destructivum species complex</taxon>
    </lineage>
</organism>
<feature type="region of interest" description="Disordered" evidence="1">
    <location>
        <begin position="471"/>
        <end position="521"/>
    </location>
</feature>
<comment type="caution">
    <text evidence="2">The sequence shown here is derived from an EMBL/GenBank/DDBJ whole genome shotgun (WGS) entry which is preliminary data.</text>
</comment>
<dbReference type="Gene3D" id="2.60.40.1760">
    <property type="entry name" value="glycosyl hydrolase (family 31)"/>
    <property type="match status" value="1"/>
</dbReference>
<dbReference type="OrthoDB" id="10070917at2759"/>
<gene>
    <name evidence="2" type="ORF">CSHISOI_11005</name>
</gene>
<protein>
    <submittedName>
        <fullName evidence="2">Uncharacterized protein</fullName>
    </submittedName>
</protein>